<evidence type="ECO:0000256" key="3">
    <source>
        <dbReference type="RuleBase" id="RU000389"/>
    </source>
</evidence>
<keyword evidence="3" id="KW-0281">Fimbrium</keyword>
<feature type="transmembrane region" description="Helical" evidence="4">
    <location>
        <begin position="6"/>
        <end position="30"/>
    </location>
</feature>
<dbReference type="GO" id="GO:0009289">
    <property type="term" value="C:pilus"/>
    <property type="evidence" value="ECO:0007669"/>
    <property type="project" value="InterPro"/>
</dbReference>
<reference evidence="5" key="1">
    <citation type="submission" date="2022-07" db="EMBL/GenBank/DDBJ databases">
        <authorList>
            <consortium name="Clinical and Environmental Microbiology Branch: Whole genome sequencing antimicrobial resistance pathogens in the healthcare setting"/>
        </authorList>
    </citation>
    <scope>NUCLEOTIDE SEQUENCE</scope>
    <source>
        <strain evidence="5">Stenotrophomonas_maltophilia_2021CK-00905</strain>
    </source>
</reference>
<dbReference type="NCBIfam" id="TIGR02532">
    <property type="entry name" value="IV_pilin_GFxxxE"/>
    <property type="match status" value="1"/>
</dbReference>
<gene>
    <name evidence="5" type="ORF">QEK83_002525</name>
</gene>
<organism evidence="5 6">
    <name type="scientific">Stenotrophomonas maltophilia</name>
    <name type="common">Pseudomonas maltophilia</name>
    <name type="synonym">Xanthomonas maltophilia</name>
    <dbReference type="NCBI Taxonomy" id="40324"/>
    <lineage>
        <taxon>Bacteria</taxon>
        <taxon>Pseudomonadati</taxon>
        <taxon>Pseudomonadota</taxon>
        <taxon>Gammaproteobacteria</taxon>
        <taxon>Lysobacterales</taxon>
        <taxon>Lysobacteraceae</taxon>
        <taxon>Stenotrophomonas</taxon>
        <taxon>Stenotrophomonas maltophilia group</taxon>
    </lineage>
</organism>
<dbReference type="InterPro" id="IPR045584">
    <property type="entry name" value="Pilin-like"/>
</dbReference>
<evidence type="ECO:0000256" key="2">
    <source>
        <dbReference type="ARBA" id="ARBA00022481"/>
    </source>
</evidence>
<name>A0AAI9CBJ6_STEMA</name>
<dbReference type="SUPFAM" id="SSF54523">
    <property type="entry name" value="Pili subunits"/>
    <property type="match status" value="1"/>
</dbReference>
<proteinExistence type="inferred from homology"/>
<keyword evidence="4" id="KW-0812">Transmembrane</keyword>
<comment type="caution">
    <text evidence="5">The sequence shown here is derived from an EMBL/GenBank/DDBJ whole genome shotgun (WGS) entry which is preliminary data.</text>
</comment>
<keyword evidence="2" id="KW-0488">Methylation</keyword>
<dbReference type="AlphaFoldDB" id="A0AAI9CBJ6"/>
<evidence type="ECO:0000256" key="4">
    <source>
        <dbReference type="SAM" id="Phobius"/>
    </source>
</evidence>
<dbReference type="RefSeq" id="WP_164158863.1">
    <property type="nucleotide sequence ID" value="NZ_JBFCWN010000055.1"/>
</dbReference>
<evidence type="ECO:0000256" key="1">
    <source>
        <dbReference type="ARBA" id="ARBA00005233"/>
    </source>
</evidence>
<dbReference type="Gene3D" id="3.30.700.10">
    <property type="entry name" value="Glycoprotein, Type 4 Pilin"/>
    <property type="match status" value="1"/>
</dbReference>
<dbReference type="Pfam" id="PF07963">
    <property type="entry name" value="N_methyl"/>
    <property type="match status" value="1"/>
</dbReference>
<comment type="similarity">
    <text evidence="1 3">Belongs to the N-Me-Phe pilin family.</text>
</comment>
<keyword evidence="4" id="KW-0472">Membrane</keyword>
<dbReference type="EMBL" id="ABLOMU010000026">
    <property type="protein sequence ID" value="EKT4441860.1"/>
    <property type="molecule type" value="Genomic_DNA"/>
</dbReference>
<dbReference type="PROSITE" id="PS00409">
    <property type="entry name" value="PROKAR_NTER_METHYL"/>
    <property type="match status" value="1"/>
</dbReference>
<evidence type="ECO:0000313" key="5">
    <source>
        <dbReference type="EMBL" id="EKT4441860.1"/>
    </source>
</evidence>
<protein>
    <submittedName>
        <fullName evidence="5">Prepilin-type N-terminal cleavage/methylation domain-containing protein</fullName>
    </submittedName>
</protein>
<dbReference type="GO" id="GO:0007155">
    <property type="term" value="P:cell adhesion"/>
    <property type="evidence" value="ECO:0007669"/>
    <property type="project" value="InterPro"/>
</dbReference>
<dbReference type="Pfam" id="PF00114">
    <property type="entry name" value="Pilin"/>
    <property type="match status" value="1"/>
</dbReference>
<accession>A0AAI9CBJ6</accession>
<dbReference type="InterPro" id="IPR012902">
    <property type="entry name" value="N_methyl_site"/>
</dbReference>
<evidence type="ECO:0000313" key="6">
    <source>
        <dbReference type="Proteomes" id="UP001214521"/>
    </source>
</evidence>
<sequence>MKRQTGFSLIELMIVIAIIAILSAVSLVAYRDYTVRARVSEGIALTAPFRNAVEENAVEHGGLDMRACADVPSLPSATENVAALSCGGEGVLSMRTTEVAGDISLDFRPSVNDGGMVVWLCELKVGSSRQVPSVCRTP</sequence>
<keyword evidence="4" id="KW-1133">Transmembrane helix</keyword>
<dbReference type="InterPro" id="IPR001082">
    <property type="entry name" value="Pilin"/>
</dbReference>
<dbReference type="Proteomes" id="UP001214521">
    <property type="component" value="Unassembled WGS sequence"/>
</dbReference>